<reference evidence="1" key="1">
    <citation type="submission" date="2019-02" db="EMBL/GenBank/DDBJ databases">
        <authorList>
            <person name="Gruber-Vodicka R. H."/>
            <person name="Seah K. B. B."/>
        </authorList>
    </citation>
    <scope>NUCLEOTIDE SEQUENCE</scope>
    <source>
        <strain evidence="2">BECK_BY7</strain>
        <strain evidence="1">BECK_M6</strain>
    </source>
</reference>
<protein>
    <submittedName>
        <fullName evidence="1">Probable metal-binding protein</fullName>
    </submittedName>
</protein>
<sequence>MTNHIHGHEVLQMIIDSREPFTRQSLQSAIVERFGSDARFFTCSAEGMTASELITFLDARGKFLPARGGFTSAPEKICNHH</sequence>
<proteinExistence type="predicted"/>
<evidence type="ECO:0000313" key="2">
    <source>
        <dbReference type="EMBL" id="VFK17409.1"/>
    </source>
</evidence>
<dbReference type="NCBIfam" id="TIGR03853">
    <property type="entry name" value="matur_matur"/>
    <property type="match status" value="1"/>
</dbReference>
<name>A0A450UBL5_9GAMM</name>
<dbReference type="EMBL" id="CAADFN010000031">
    <property type="protein sequence ID" value="VFK17409.1"/>
    <property type="molecule type" value="Genomic_DNA"/>
</dbReference>
<organism evidence="1">
    <name type="scientific">Candidatus Kentrum sp. LFY</name>
    <dbReference type="NCBI Taxonomy" id="2126342"/>
    <lineage>
        <taxon>Bacteria</taxon>
        <taxon>Pseudomonadati</taxon>
        <taxon>Pseudomonadota</taxon>
        <taxon>Gammaproteobacteria</taxon>
        <taxon>Candidatus Kentrum</taxon>
    </lineage>
</organism>
<dbReference type="Pfam" id="PF10678">
    <property type="entry name" value="DUF2492"/>
    <property type="match status" value="1"/>
</dbReference>
<evidence type="ECO:0000313" key="1">
    <source>
        <dbReference type="EMBL" id="VFJ89525.1"/>
    </source>
</evidence>
<dbReference type="AlphaFoldDB" id="A0A450UBL5"/>
<accession>A0A450UBL5</accession>
<gene>
    <name evidence="1" type="ORF">BECKLFY1418A_GA0070994_10086</name>
    <name evidence="2" type="ORF">BECKLFY1418C_GA0070996_103134</name>
</gene>
<dbReference type="EMBL" id="CAADFH010000008">
    <property type="protein sequence ID" value="VFJ89525.1"/>
    <property type="molecule type" value="Genomic_DNA"/>
</dbReference>
<dbReference type="InterPro" id="IPR019620">
    <property type="entry name" value="Metal-bd_prot_put"/>
</dbReference>